<accession>A0ABW2N8S5</accession>
<sequence length="310" mass="33348">MVETPEPQPAETTVGRHTLGPHVVGRRIVVRHLLPDGSATDVLGTCTSWGEASLTIDRDGRPDDAGPVEIALSDVVTGKPVPPRASVRARVAARDIELHSFADWPEVTREPLGEWVIRSSPPIGGRLLKRANSALAMGDPGLPLEEASARVRAAYEQLGRRPLAQVERDGEVERGLRDLGWEPYGVGDSETMLAGVASVVRALSVAAQADAELLEDGDRLTVRLLDGAATGEASLDGDWLCLHSLQVDPEHRRRGLARSAIAELLDWGASRGARTAWLHVESDNAPALALYAGLGFRAHHLNRYLVARDV</sequence>
<keyword evidence="2" id="KW-0808">Transferase</keyword>
<dbReference type="Proteomes" id="UP001596524">
    <property type="component" value="Unassembled WGS sequence"/>
</dbReference>
<dbReference type="SUPFAM" id="SSF55729">
    <property type="entry name" value="Acyl-CoA N-acyltransferases (Nat)"/>
    <property type="match status" value="1"/>
</dbReference>
<protein>
    <submittedName>
        <fullName evidence="2">GNAT family N-acetyltransferase</fullName>
        <ecNumber evidence="2">2.3.1.-</ecNumber>
    </submittedName>
</protein>
<evidence type="ECO:0000313" key="3">
    <source>
        <dbReference type="Proteomes" id="UP001596524"/>
    </source>
</evidence>
<dbReference type="CDD" id="cd04301">
    <property type="entry name" value="NAT_SF"/>
    <property type="match status" value="1"/>
</dbReference>
<organism evidence="2 3">
    <name type="scientific">Nocardioides astragali</name>
    <dbReference type="NCBI Taxonomy" id="1776736"/>
    <lineage>
        <taxon>Bacteria</taxon>
        <taxon>Bacillati</taxon>
        <taxon>Actinomycetota</taxon>
        <taxon>Actinomycetes</taxon>
        <taxon>Propionibacteriales</taxon>
        <taxon>Nocardioidaceae</taxon>
        <taxon>Nocardioides</taxon>
    </lineage>
</organism>
<dbReference type="InterPro" id="IPR000182">
    <property type="entry name" value="GNAT_dom"/>
</dbReference>
<keyword evidence="3" id="KW-1185">Reference proteome</keyword>
<comment type="caution">
    <text evidence="2">The sequence shown here is derived from an EMBL/GenBank/DDBJ whole genome shotgun (WGS) entry which is preliminary data.</text>
</comment>
<dbReference type="InterPro" id="IPR056935">
    <property type="entry name" value="Rv0428c-like_C"/>
</dbReference>
<gene>
    <name evidence="2" type="ORF">ACFQO6_20580</name>
</gene>
<evidence type="ECO:0000259" key="1">
    <source>
        <dbReference type="PROSITE" id="PS51186"/>
    </source>
</evidence>
<dbReference type="EMBL" id="JBHTCH010000025">
    <property type="protein sequence ID" value="MFC7362678.1"/>
    <property type="molecule type" value="Genomic_DNA"/>
</dbReference>
<proteinExistence type="predicted"/>
<dbReference type="Pfam" id="PF24553">
    <property type="entry name" value="Rv0428c_C"/>
    <property type="match status" value="1"/>
</dbReference>
<name>A0ABW2N8S5_9ACTN</name>
<feature type="domain" description="N-acetyltransferase" evidence="1">
    <location>
        <begin position="179"/>
        <end position="310"/>
    </location>
</feature>
<evidence type="ECO:0000313" key="2">
    <source>
        <dbReference type="EMBL" id="MFC7362678.1"/>
    </source>
</evidence>
<dbReference type="Gene3D" id="3.40.630.30">
    <property type="match status" value="1"/>
</dbReference>
<keyword evidence="2" id="KW-0012">Acyltransferase</keyword>
<reference evidence="3" key="1">
    <citation type="journal article" date="2019" name="Int. J. Syst. Evol. Microbiol.">
        <title>The Global Catalogue of Microorganisms (GCM) 10K type strain sequencing project: providing services to taxonomists for standard genome sequencing and annotation.</title>
        <authorList>
            <consortium name="The Broad Institute Genomics Platform"/>
            <consortium name="The Broad Institute Genome Sequencing Center for Infectious Disease"/>
            <person name="Wu L."/>
            <person name="Ma J."/>
        </authorList>
    </citation>
    <scope>NUCLEOTIDE SEQUENCE [LARGE SCALE GENOMIC DNA]</scope>
    <source>
        <strain evidence="3">FCH27</strain>
    </source>
</reference>
<dbReference type="PROSITE" id="PS51186">
    <property type="entry name" value="GNAT"/>
    <property type="match status" value="1"/>
</dbReference>
<dbReference type="RefSeq" id="WP_255888907.1">
    <property type="nucleotide sequence ID" value="NZ_JAFMZM010000001.1"/>
</dbReference>
<dbReference type="EC" id="2.3.1.-" evidence="2"/>
<dbReference type="GO" id="GO:0016746">
    <property type="term" value="F:acyltransferase activity"/>
    <property type="evidence" value="ECO:0007669"/>
    <property type="project" value="UniProtKB-KW"/>
</dbReference>
<dbReference type="PANTHER" id="PTHR43072">
    <property type="entry name" value="N-ACETYLTRANSFERASE"/>
    <property type="match status" value="1"/>
</dbReference>
<dbReference type="InterPro" id="IPR016181">
    <property type="entry name" value="Acyl_CoA_acyltransferase"/>
</dbReference>